<dbReference type="RefSeq" id="WP_020373769.1">
    <property type="nucleotide sequence ID" value="NZ_FWWY01000001.1"/>
</dbReference>
<accession>A0A1W1WI59</accession>
<organism evidence="1 2">
    <name type="scientific">Sulfobacillus thermosulfidooxidans (strain DSM 9293 / VKM B-1269 / AT-1)</name>
    <dbReference type="NCBI Taxonomy" id="929705"/>
    <lineage>
        <taxon>Bacteria</taxon>
        <taxon>Bacillati</taxon>
        <taxon>Bacillota</taxon>
        <taxon>Clostridia</taxon>
        <taxon>Eubacteriales</taxon>
        <taxon>Clostridiales Family XVII. Incertae Sedis</taxon>
        <taxon>Sulfobacillus</taxon>
    </lineage>
</organism>
<reference evidence="2" key="1">
    <citation type="submission" date="2017-04" db="EMBL/GenBank/DDBJ databases">
        <authorList>
            <person name="Varghese N."/>
            <person name="Submissions S."/>
        </authorList>
    </citation>
    <scope>NUCLEOTIDE SEQUENCE [LARGE SCALE GENOMIC DNA]</scope>
    <source>
        <strain evidence="2">DSM 9293</strain>
    </source>
</reference>
<dbReference type="AlphaFoldDB" id="A0A1W1WI59"/>
<dbReference type="OrthoDB" id="1683773at2"/>
<dbReference type="InterPro" id="IPR001448">
    <property type="entry name" value="SASP_alpha/beta-type"/>
</dbReference>
<evidence type="ECO:0000313" key="2">
    <source>
        <dbReference type="Proteomes" id="UP000192660"/>
    </source>
</evidence>
<dbReference type="Proteomes" id="UP000192660">
    <property type="component" value="Unassembled WGS sequence"/>
</dbReference>
<proteinExistence type="predicted"/>
<protein>
    <submittedName>
        <fullName evidence="1">Small, acid-soluble spore protein, alpha/beta type</fullName>
    </submittedName>
</protein>
<sequence length="56" mass="6688">MSPRKKLLVPEASQALDKLREEILKELRINRQPMREQFRDTARRIAEQADKTNRDP</sequence>
<dbReference type="GO" id="GO:0006265">
    <property type="term" value="P:DNA topological change"/>
    <property type="evidence" value="ECO:0007669"/>
    <property type="project" value="InterPro"/>
</dbReference>
<evidence type="ECO:0000313" key="1">
    <source>
        <dbReference type="EMBL" id="SMC06001.1"/>
    </source>
</evidence>
<gene>
    <name evidence="1" type="ORF">SAMN00768000_2580</name>
</gene>
<dbReference type="GO" id="GO:0003690">
    <property type="term" value="F:double-stranded DNA binding"/>
    <property type="evidence" value="ECO:0007669"/>
    <property type="project" value="InterPro"/>
</dbReference>
<dbReference type="EMBL" id="FWWY01000001">
    <property type="protein sequence ID" value="SMC06001.1"/>
    <property type="molecule type" value="Genomic_DNA"/>
</dbReference>
<dbReference type="Pfam" id="PF00269">
    <property type="entry name" value="SASP"/>
    <property type="match status" value="1"/>
</dbReference>
<name>A0A1W1WI59_SULTA</name>
<keyword evidence="2" id="KW-1185">Reference proteome</keyword>